<gene>
    <name evidence="5" type="ORF">BC793_101672</name>
</gene>
<comment type="caution">
    <text evidence="5">The sequence shown here is derived from an EMBL/GenBank/DDBJ whole genome shotgun (WGS) entry which is preliminary data.</text>
</comment>
<feature type="compositionally biased region" description="Low complexity" evidence="2">
    <location>
        <begin position="540"/>
        <end position="549"/>
    </location>
</feature>
<dbReference type="PROSITE" id="PS50818">
    <property type="entry name" value="INTEIN_C_TER"/>
    <property type="match status" value="1"/>
</dbReference>
<feature type="compositionally biased region" description="Basic and acidic residues" evidence="2">
    <location>
        <begin position="483"/>
        <end position="505"/>
    </location>
</feature>
<dbReference type="SUPFAM" id="SSF51294">
    <property type="entry name" value="Hedgehog/intein (Hint) domain"/>
    <property type="match status" value="1"/>
</dbReference>
<keyword evidence="6" id="KW-1185">Reference proteome</keyword>
<feature type="coiled-coil region" evidence="1">
    <location>
        <begin position="229"/>
        <end position="263"/>
    </location>
</feature>
<keyword evidence="3" id="KW-0732">Signal</keyword>
<feature type="signal peptide" evidence="3">
    <location>
        <begin position="1"/>
        <end position="31"/>
    </location>
</feature>
<dbReference type="EMBL" id="QGGR01000001">
    <property type="protein sequence ID" value="PWK52663.1"/>
    <property type="molecule type" value="Genomic_DNA"/>
</dbReference>
<reference evidence="5 6" key="1">
    <citation type="submission" date="2018-05" db="EMBL/GenBank/DDBJ databases">
        <title>Genomic Encyclopedia of Archaeal and Bacterial Type Strains, Phase II (KMG-II): from individual species to whole genera.</title>
        <authorList>
            <person name="Goeker M."/>
        </authorList>
    </citation>
    <scope>NUCLEOTIDE SEQUENCE [LARGE SCALE GENOMIC DNA]</scope>
    <source>
        <strain evidence="5 6">DSM 45184</strain>
    </source>
</reference>
<dbReference type="CDD" id="cd00081">
    <property type="entry name" value="Hint"/>
    <property type="match status" value="1"/>
</dbReference>
<name>A0A316FW79_9ACTN</name>
<dbReference type="InterPro" id="IPR030934">
    <property type="entry name" value="Intein_C"/>
</dbReference>
<evidence type="ECO:0000313" key="6">
    <source>
        <dbReference type="Proteomes" id="UP000245697"/>
    </source>
</evidence>
<feature type="domain" description="Hint" evidence="4">
    <location>
        <begin position="1119"/>
        <end position="1221"/>
    </location>
</feature>
<feature type="compositionally biased region" description="Low complexity" evidence="2">
    <location>
        <begin position="956"/>
        <end position="967"/>
    </location>
</feature>
<organism evidence="5 6">
    <name type="scientific">Actinoplanes xinjiangensis</name>
    <dbReference type="NCBI Taxonomy" id="512350"/>
    <lineage>
        <taxon>Bacteria</taxon>
        <taxon>Bacillati</taxon>
        <taxon>Actinomycetota</taxon>
        <taxon>Actinomycetes</taxon>
        <taxon>Micromonosporales</taxon>
        <taxon>Micromonosporaceae</taxon>
        <taxon>Actinoplanes</taxon>
    </lineage>
</organism>
<dbReference type="InterPro" id="IPR036844">
    <property type="entry name" value="Hint_dom_sf"/>
</dbReference>
<feature type="region of interest" description="Disordered" evidence="2">
    <location>
        <begin position="889"/>
        <end position="980"/>
    </location>
</feature>
<evidence type="ECO:0000259" key="4">
    <source>
        <dbReference type="SMART" id="SM00306"/>
    </source>
</evidence>
<feature type="compositionally biased region" description="Basic and acidic residues" evidence="2">
    <location>
        <begin position="586"/>
        <end position="603"/>
    </location>
</feature>
<dbReference type="Pfam" id="PF07591">
    <property type="entry name" value="PT-HINT"/>
    <property type="match status" value="1"/>
</dbReference>
<feature type="compositionally biased region" description="Low complexity" evidence="2">
    <location>
        <begin position="889"/>
        <end position="901"/>
    </location>
</feature>
<feature type="compositionally biased region" description="Low complexity" evidence="2">
    <location>
        <begin position="909"/>
        <end position="941"/>
    </location>
</feature>
<keyword evidence="1" id="KW-0175">Coiled coil</keyword>
<feature type="compositionally biased region" description="Low complexity" evidence="2">
    <location>
        <begin position="570"/>
        <end position="584"/>
    </location>
</feature>
<evidence type="ECO:0000313" key="5">
    <source>
        <dbReference type="EMBL" id="PWK52663.1"/>
    </source>
</evidence>
<dbReference type="Proteomes" id="UP000245697">
    <property type="component" value="Unassembled WGS sequence"/>
</dbReference>
<dbReference type="SMART" id="SM00306">
    <property type="entry name" value="HintN"/>
    <property type="match status" value="1"/>
</dbReference>
<evidence type="ECO:0000256" key="1">
    <source>
        <dbReference type="SAM" id="Coils"/>
    </source>
</evidence>
<feature type="chain" id="PRO_5016266116" evidence="3">
    <location>
        <begin position="32"/>
        <end position="1412"/>
    </location>
</feature>
<accession>A0A316FW79</accession>
<dbReference type="InterPro" id="IPR003587">
    <property type="entry name" value="Hint_dom_N"/>
</dbReference>
<evidence type="ECO:0000256" key="2">
    <source>
        <dbReference type="SAM" id="MobiDB-lite"/>
    </source>
</evidence>
<feature type="region of interest" description="Disordered" evidence="2">
    <location>
        <begin position="477"/>
        <end position="610"/>
    </location>
</feature>
<evidence type="ECO:0000256" key="3">
    <source>
        <dbReference type="SAM" id="SignalP"/>
    </source>
</evidence>
<sequence length="1412" mass="147433">MNFVKRVRSAVLMSLAATLVVTSVHVPPAVAGPRQAVAQTARLADIPVPPLVTDPWDGSEGVSEEDERWRQWVADQAEWAEEPEIRDAALAALATGDSAVIMKFVMEDMPVLDEQVADRKRKEAADNLAKVKAMRGTGVAGGYFNAEVERVLAAGPYDRVLFLAYGARIARERDQQAGRQNQDRAVQLRARVQMIAGGAPEQSQVRRAAEAALAAGDTAIAAFLKTGYLAAANADAAAWEQHLKDLEERTKAAEALSDLAQRSERANQARRQLMIAHGDAVKALMLAANAMGAASNNAREASRIIAGNATVAVKANQLGTAKDLTAAELTRVENAAEQTRVAASKATAATDVLVETGLEYGIEWARITQGMNEAATAAVQATRTAAHAIDATIATNNAQGAQAQAEAREQQAITWNHHAEQHARAAARLAAAAEKQAAAAKTAAARAKTAREQAEAAERKAAAEAAKVAQQRKIAEDQAAEAARQRKAAEEERAAAERHRIEAEKQAAIANSARGEADRQAGIAAQSRGRSEAAEEAAAEADQSAWQQEDAARQARDAANIAERNEQTAKAKAQAMRAAAASADTDAERREAEEQAAVAEREAVTAGNAARSARAAANTATGAAANSRAAATRAQQAADAAWAAYEKAQAAAKAADAAADKAESGARATHAARVKADAKAAQATAQQVKAAEAANAAQRLASQANDEAGKSLRAAERTRDAAQAAMSEAVAASAQADDAVAASQAAATSAAGIAAPANTAIAMVRPFAGADIDADFVVRVAEQAKVIGAEQAEAARIRATEAIEAARLATEAAVRAERHVKFAYEEAAKAAGSAANAAKSAAEAKQSAAEAAAEGAAARLAAANAARHDAQARADAAAARASANAAASDANAAGRSAQNAQDEADRADQAATAAEADAAAAQQAASRAEADASAARTAADNAQRHAESAGQAANNALQHAVDAQAAADRAEEAERQAQAQAIADAAAGGTLDPLDPDLLKYLSPEEQAELRQAHADAGLSILDFLKAEAADLLWELSGAGDLVGCFRDGNIEACLWSLAGLLGGIKAVRAGYKIIKALPKIINFIKKVKDAKKRRDVLLELARRLKKEAKDSDPDCNEDNSFLPGTPVLLPGGAVRPIEQLKIGDLVVATNPRTGETTAKPVVDTIVGSGAKKLVDVTIDTGDDRPATITATHNHPFWVPALSEWIVAEKLSPQQWLRTSAGTHVQITAIRHHAADARVHNLTVADVHTYYVVANSTAILVHNCFRQDAIDAQKRAQKMADTWGRGHSWSTVAVIGVRHKVTGKISKKVSLAGGKDISAVGENVLNSGEDFILGQLVPGRVTAAGKPAYEHAEEAVFNWAKKNGYEVVYGGTSRNVCRSVCAPLVEQEMTLDGKPFRGRADKTKFRTFWLVE</sequence>
<dbReference type="Gene3D" id="2.170.16.10">
    <property type="entry name" value="Hedgehog/Intein (Hint) domain"/>
    <property type="match status" value="1"/>
</dbReference>
<protein>
    <submittedName>
        <fullName evidence="5">Intein/intein</fullName>
    </submittedName>
</protein>
<feature type="region of interest" description="Disordered" evidence="2">
    <location>
        <begin position="699"/>
        <end position="720"/>
    </location>
</feature>
<feature type="compositionally biased region" description="Basic and acidic residues" evidence="2">
    <location>
        <begin position="707"/>
        <end position="720"/>
    </location>
</feature>
<proteinExistence type="predicted"/>